<name>A0ACB7P1L7_9PEZI</name>
<comment type="caution">
    <text evidence="1">The sequence shown here is derived from an EMBL/GenBank/DDBJ whole genome shotgun (WGS) entry which is preliminary data.</text>
</comment>
<keyword evidence="2" id="KW-1185">Reference proteome</keyword>
<evidence type="ECO:0000313" key="1">
    <source>
        <dbReference type="EMBL" id="KAH6623777.1"/>
    </source>
</evidence>
<reference evidence="1 2" key="1">
    <citation type="journal article" date="2021" name="Nat. Commun.">
        <title>Genetic determinants of endophytism in the Arabidopsis root mycobiome.</title>
        <authorList>
            <person name="Mesny F."/>
            <person name="Miyauchi S."/>
            <person name="Thiergart T."/>
            <person name="Pickel B."/>
            <person name="Atanasova L."/>
            <person name="Karlsson M."/>
            <person name="Huettel B."/>
            <person name="Barry K.W."/>
            <person name="Haridas S."/>
            <person name="Chen C."/>
            <person name="Bauer D."/>
            <person name="Andreopoulos W."/>
            <person name="Pangilinan J."/>
            <person name="LaButti K."/>
            <person name="Riley R."/>
            <person name="Lipzen A."/>
            <person name="Clum A."/>
            <person name="Drula E."/>
            <person name="Henrissat B."/>
            <person name="Kohler A."/>
            <person name="Grigoriev I.V."/>
            <person name="Martin F.M."/>
            <person name="Hacquard S."/>
        </authorList>
    </citation>
    <scope>NUCLEOTIDE SEQUENCE [LARGE SCALE GENOMIC DNA]</scope>
    <source>
        <strain evidence="1 2">MPI-SDFR-AT-0079</strain>
    </source>
</reference>
<keyword evidence="1" id="KW-0378">Hydrolase</keyword>
<gene>
    <name evidence="1" type="ORF">F5144DRAFT_595888</name>
</gene>
<evidence type="ECO:0000313" key="2">
    <source>
        <dbReference type="Proteomes" id="UP000724584"/>
    </source>
</evidence>
<proteinExistence type="predicted"/>
<dbReference type="EMBL" id="JAGIZQ010000006">
    <property type="protein sequence ID" value="KAH6623777.1"/>
    <property type="molecule type" value="Genomic_DNA"/>
</dbReference>
<protein>
    <submittedName>
        <fullName evidence="1">P-loop containing nucleoside triphosphate hydrolase protein</fullName>
    </submittedName>
</protein>
<accession>A0ACB7P1L7</accession>
<dbReference type="Proteomes" id="UP000724584">
    <property type="component" value="Unassembled WGS sequence"/>
</dbReference>
<organism evidence="1 2">
    <name type="scientific">Chaetomium tenue</name>
    <dbReference type="NCBI Taxonomy" id="1854479"/>
    <lineage>
        <taxon>Eukaryota</taxon>
        <taxon>Fungi</taxon>
        <taxon>Dikarya</taxon>
        <taxon>Ascomycota</taxon>
        <taxon>Pezizomycotina</taxon>
        <taxon>Sordariomycetes</taxon>
        <taxon>Sordariomycetidae</taxon>
        <taxon>Sordariales</taxon>
        <taxon>Chaetomiaceae</taxon>
        <taxon>Chaetomium</taxon>
    </lineage>
</organism>
<sequence>MASSSERYHTIPYPRNPGFYGRDDILQAIATAFEEQSTQTQIASVALWGTAGIGKTQIALEVAHRHWSQGEGAVLWIKSETCVKAADSFNDAARDLNLDGYPGSNNNDDSKNLVLRWIRNTDAPWLLIFDDVQSHEQLVENWPIVGRGKILITCQSEPVAESGPVSTSIEVPAFTVAESTELIFRILRNRSPEADEVAATNLLSAKLGGLALAVDIIARQIKVSRHFKSVADYLPHFDQNQNRALNQPRRGNGDFWYSKHFVNLWKPGFDDLSDDAAEMLGILCFVSPESIPMFLFRDGEYRYEKVMDSLLDRSLVRINAAVGLISVHRLIQESYFPRMTSESRNKASQLKWDQCDSLQQHVTAFNERYRSIRTCNVFSPLKPQYAELICDHSWYLHLRYLVEIQHFLAAEAALVSLLGDMTHHVGKGSSPLGARIQRNLMGLYERTGRSKKARAAAEIEYDMRRYDCANQGPDNANRHNDVGYTLVSEYKASEAITFLDRAVAIATVYSEPKCYQDYNIDQFLRNRGRCKAQLGQLDEALADFSKAEFFQAKLYGPGSPYDGETKYERAKLAERKGDLKAAEQLSREAQTLLSVRNLEHASVAAALYQRARIAMLRGKNNFGGNYNKTALQYLRQALAICKNNEPLGGNRGEAARVRWRMALVCGRLGRVEEAGRLREEAEKVKRELEDTGEYAVVPGGLEGEEKEEAGWDALVGLLYR</sequence>